<dbReference type="EMBL" id="DWZI01000011">
    <property type="protein sequence ID" value="HJA84952.1"/>
    <property type="molecule type" value="Genomic_DNA"/>
</dbReference>
<gene>
    <name evidence="2" type="ORF">H9950_01915</name>
</gene>
<dbReference type="AlphaFoldDB" id="A0A9D2HWA8"/>
<name>A0A9D2HWA8_9BACE</name>
<proteinExistence type="predicted"/>
<evidence type="ECO:0008006" key="4">
    <source>
        <dbReference type="Google" id="ProtNLM"/>
    </source>
</evidence>
<reference evidence="2" key="2">
    <citation type="submission" date="2021-04" db="EMBL/GenBank/DDBJ databases">
        <authorList>
            <person name="Gilroy R."/>
        </authorList>
    </citation>
    <scope>NUCLEOTIDE SEQUENCE</scope>
    <source>
        <strain evidence="2">ChiHjej12B11-9795</strain>
    </source>
</reference>
<sequence>MKTKYLLSLLLLPALLVACNDDEKVQVPASFEVQSINYFFEGGDGVQTYDIVTDTFEYYNDSDVEQQVDWEPKQSDYKEYTFTVTIPDNFNWGAEKDTLWVYDISLYDGYPSNVPSPIPFLQGTTLWPDGVHSSLRITVPPHTRTTLLHIENFQEITASYILELENTTTGEPLLVKGKMKKKWVYTSTIDNGDEAEVTVL</sequence>
<evidence type="ECO:0000256" key="1">
    <source>
        <dbReference type="SAM" id="SignalP"/>
    </source>
</evidence>
<dbReference type="PROSITE" id="PS51257">
    <property type="entry name" value="PROKAR_LIPOPROTEIN"/>
    <property type="match status" value="1"/>
</dbReference>
<protein>
    <recommendedName>
        <fullName evidence="4">Fimbrillin family protein</fullName>
    </recommendedName>
</protein>
<evidence type="ECO:0000313" key="2">
    <source>
        <dbReference type="EMBL" id="HJA84952.1"/>
    </source>
</evidence>
<comment type="caution">
    <text evidence="2">The sequence shown here is derived from an EMBL/GenBank/DDBJ whole genome shotgun (WGS) entry which is preliminary data.</text>
</comment>
<keyword evidence="1" id="KW-0732">Signal</keyword>
<accession>A0A9D2HWA8</accession>
<feature type="chain" id="PRO_5038372777" description="Fimbrillin family protein" evidence="1">
    <location>
        <begin position="21"/>
        <end position="200"/>
    </location>
</feature>
<reference evidence="2" key="1">
    <citation type="journal article" date="2021" name="PeerJ">
        <title>Extensive microbial diversity within the chicken gut microbiome revealed by metagenomics and culture.</title>
        <authorList>
            <person name="Gilroy R."/>
            <person name="Ravi A."/>
            <person name="Getino M."/>
            <person name="Pursley I."/>
            <person name="Horton D.L."/>
            <person name="Alikhan N.F."/>
            <person name="Baker D."/>
            <person name="Gharbi K."/>
            <person name="Hall N."/>
            <person name="Watson M."/>
            <person name="Adriaenssens E.M."/>
            <person name="Foster-Nyarko E."/>
            <person name="Jarju S."/>
            <person name="Secka A."/>
            <person name="Antonio M."/>
            <person name="Oren A."/>
            <person name="Chaudhuri R.R."/>
            <person name="La Ragione R."/>
            <person name="Hildebrand F."/>
            <person name="Pallen M.J."/>
        </authorList>
    </citation>
    <scope>NUCLEOTIDE SEQUENCE</scope>
    <source>
        <strain evidence="2">ChiHjej12B11-9795</strain>
    </source>
</reference>
<dbReference type="Proteomes" id="UP000823862">
    <property type="component" value="Unassembled WGS sequence"/>
</dbReference>
<evidence type="ECO:0000313" key="3">
    <source>
        <dbReference type="Proteomes" id="UP000823862"/>
    </source>
</evidence>
<feature type="signal peptide" evidence="1">
    <location>
        <begin position="1"/>
        <end position="20"/>
    </location>
</feature>
<organism evidence="2 3">
    <name type="scientific">Candidatus Bacteroides avicola</name>
    <dbReference type="NCBI Taxonomy" id="2838468"/>
    <lineage>
        <taxon>Bacteria</taxon>
        <taxon>Pseudomonadati</taxon>
        <taxon>Bacteroidota</taxon>
        <taxon>Bacteroidia</taxon>
        <taxon>Bacteroidales</taxon>
        <taxon>Bacteroidaceae</taxon>
        <taxon>Bacteroides</taxon>
    </lineage>
</organism>